<dbReference type="Proteomes" id="UP000016930">
    <property type="component" value="Unassembled WGS sequence"/>
</dbReference>
<reference evidence="1 2" key="1">
    <citation type="journal article" date="2012" name="Proc. Natl. Acad. Sci. U.S.A.">
        <title>Comparative genomics of Ceriporiopsis subvermispora and Phanerochaete chrysosporium provide insight into selective ligninolysis.</title>
        <authorList>
            <person name="Fernandez-Fueyo E."/>
            <person name="Ruiz-Duenas F.J."/>
            <person name="Ferreira P."/>
            <person name="Floudas D."/>
            <person name="Hibbett D.S."/>
            <person name="Canessa P."/>
            <person name="Larrondo L.F."/>
            <person name="James T.Y."/>
            <person name="Seelenfreund D."/>
            <person name="Lobos S."/>
            <person name="Polanco R."/>
            <person name="Tello M."/>
            <person name="Honda Y."/>
            <person name="Watanabe T."/>
            <person name="Watanabe T."/>
            <person name="Ryu J.S."/>
            <person name="Kubicek C.P."/>
            <person name="Schmoll M."/>
            <person name="Gaskell J."/>
            <person name="Hammel K.E."/>
            <person name="St John F.J."/>
            <person name="Vanden Wymelenberg A."/>
            <person name="Sabat G."/>
            <person name="Splinter BonDurant S."/>
            <person name="Syed K."/>
            <person name="Yadav J.S."/>
            <person name="Doddapaneni H."/>
            <person name="Subramanian V."/>
            <person name="Lavin J.L."/>
            <person name="Oguiza J.A."/>
            <person name="Perez G."/>
            <person name="Pisabarro A.G."/>
            <person name="Ramirez L."/>
            <person name="Santoyo F."/>
            <person name="Master E."/>
            <person name="Coutinho P.M."/>
            <person name="Henrissat B."/>
            <person name="Lombard V."/>
            <person name="Magnuson J.K."/>
            <person name="Kuees U."/>
            <person name="Hori C."/>
            <person name="Igarashi K."/>
            <person name="Samejima M."/>
            <person name="Held B.W."/>
            <person name="Barry K.W."/>
            <person name="LaButti K.M."/>
            <person name="Lapidus A."/>
            <person name="Lindquist E.A."/>
            <person name="Lucas S.M."/>
            <person name="Riley R."/>
            <person name="Salamov A.A."/>
            <person name="Hoffmeister D."/>
            <person name="Schwenk D."/>
            <person name="Hadar Y."/>
            <person name="Yarden O."/>
            <person name="de Vries R.P."/>
            <person name="Wiebenga A."/>
            <person name="Stenlid J."/>
            <person name="Eastwood D."/>
            <person name="Grigoriev I.V."/>
            <person name="Berka R.M."/>
            <person name="Blanchette R.A."/>
            <person name="Kersten P."/>
            <person name="Martinez A.T."/>
            <person name="Vicuna R."/>
            <person name="Cullen D."/>
        </authorList>
    </citation>
    <scope>NUCLEOTIDE SEQUENCE [LARGE SCALE GENOMIC DNA]</scope>
    <source>
        <strain evidence="1 2">B</strain>
    </source>
</reference>
<dbReference type="AlphaFoldDB" id="M2PW32"/>
<protein>
    <submittedName>
        <fullName evidence="1">Uncharacterized protein</fullName>
    </submittedName>
</protein>
<proteinExistence type="predicted"/>
<gene>
    <name evidence="1" type="ORF">CERSUDRAFT_44748</name>
</gene>
<name>M2PW32_CERS8</name>
<sequence length="116" mass="13252">IKKEQGDLERQLWDERQAIVRRHEDKVKIARTKANMIGSGMTQYEADTLSAQFLKELQKFDQERVLPAWDGLITKQQTALESLGVPAMFPTTVGTDRDRQQRIIQVLGGILGDEEK</sequence>
<dbReference type="HOGENOM" id="CLU_136297_0_0_1"/>
<organism evidence="1 2">
    <name type="scientific">Ceriporiopsis subvermispora (strain B)</name>
    <name type="common">White-rot fungus</name>
    <name type="synonym">Gelatoporia subvermispora</name>
    <dbReference type="NCBI Taxonomy" id="914234"/>
    <lineage>
        <taxon>Eukaryota</taxon>
        <taxon>Fungi</taxon>
        <taxon>Dikarya</taxon>
        <taxon>Basidiomycota</taxon>
        <taxon>Agaricomycotina</taxon>
        <taxon>Agaricomycetes</taxon>
        <taxon>Polyporales</taxon>
        <taxon>Gelatoporiaceae</taxon>
        <taxon>Gelatoporia</taxon>
    </lineage>
</organism>
<accession>M2PW32</accession>
<feature type="non-terminal residue" evidence="1">
    <location>
        <position position="116"/>
    </location>
</feature>
<evidence type="ECO:0000313" key="1">
    <source>
        <dbReference type="EMBL" id="EMD40994.1"/>
    </source>
</evidence>
<evidence type="ECO:0000313" key="2">
    <source>
        <dbReference type="Proteomes" id="UP000016930"/>
    </source>
</evidence>
<dbReference type="OrthoDB" id="21617at2759"/>
<keyword evidence="2" id="KW-1185">Reference proteome</keyword>
<dbReference type="EMBL" id="KB445792">
    <property type="protein sequence ID" value="EMD40994.1"/>
    <property type="molecule type" value="Genomic_DNA"/>
</dbReference>
<dbReference type="STRING" id="914234.M2PW32"/>